<reference evidence="1 2" key="1">
    <citation type="submission" date="2014-02" db="EMBL/GenBank/DDBJ databases">
        <authorList>
            <person name="Genoscope - CEA"/>
        </authorList>
    </citation>
    <scope>NUCLEOTIDE SEQUENCE [LARGE SCALE GENOMIC DNA]</scope>
    <source>
        <strain evidence="1 2">PCC 8005</strain>
    </source>
</reference>
<evidence type="ECO:0000313" key="2">
    <source>
        <dbReference type="Proteomes" id="UP000032946"/>
    </source>
</evidence>
<sequence length="44" mass="5087">MGVPPQLYFINYGKTFRLSQGKLFWQKGVVFAGGYLAMGWLRYP</sequence>
<protein>
    <submittedName>
        <fullName evidence="1">Uncharacterized protein</fullName>
    </submittedName>
</protein>
<keyword evidence="2" id="KW-1185">Reference proteome</keyword>
<gene>
    <name evidence="1" type="ORF">ARTHRO_60761</name>
</gene>
<dbReference type="Proteomes" id="UP000032946">
    <property type="component" value="Chromosome"/>
</dbReference>
<accession>A0A9P1P1U4</accession>
<name>A0A9P1P1U4_9CYAN</name>
<organism evidence="1 2">
    <name type="scientific">Limnospira indica PCC 8005</name>
    <dbReference type="NCBI Taxonomy" id="376219"/>
    <lineage>
        <taxon>Bacteria</taxon>
        <taxon>Bacillati</taxon>
        <taxon>Cyanobacteriota</taxon>
        <taxon>Cyanophyceae</taxon>
        <taxon>Oscillatoriophycideae</taxon>
        <taxon>Oscillatoriales</taxon>
        <taxon>Sirenicapillariaceae</taxon>
        <taxon>Limnospira</taxon>
    </lineage>
</organism>
<evidence type="ECO:0000313" key="1">
    <source>
        <dbReference type="EMBL" id="CDM98160.1"/>
    </source>
</evidence>
<dbReference type="EMBL" id="FO818640">
    <property type="protein sequence ID" value="CDM98160.1"/>
    <property type="molecule type" value="Genomic_DNA"/>
</dbReference>
<dbReference type="AlphaFoldDB" id="A0A9P1P1U4"/>
<proteinExistence type="predicted"/>